<sequence length="123" mass="13886">MVHQAAQTSDVTDADNEVSLDIEAGINPVATQQLTTLEDESVKQKTDTTRRRLNRLKSNIRTAAAKHFKSALPDITVAESNACVLIINLLMPYLPHGNNQHNIIYQLPFFFDGRWPPSKLWMQ</sequence>
<keyword evidence="2" id="KW-1185">Reference proteome</keyword>
<evidence type="ECO:0000313" key="1">
    <source>
        <dbReference type="EMBL" id="RCH95824.1"/>
    </source>
</evidence>
<proteinExistence type="predicted"/>
<organism evidence="1 2">
    <name type="scientific">Rhizopus azygosporus</name>
    <name type="common">Rhizopus microsporus var. azygosporus</name>
    <dbReference type="NCBI Taxonomy" id="86630"/>
    <lineage>
        <taxon>Eukaryota</taxon>
        <taxon>Fungi</taxon>
        <taxon>Fungi incertae sedis</taxon>
        <taxon>Mucoromycota</taxon>
        <taxon>Mucoromycotina</taxon>
        <taxon>Mucoromycetes</taxon>
        <taxon>Mucorales</taxon>
        <taxon>Mucorineae</taxon>
        <taxon>Rhizopodaceae</taxon>
        <taxon>Rhizopus</taxon>
    </lineage>
</organism>
<evidence type="ECO:0000313" key="2">
    <source>
        <dbReference type="Proteomes" id="UP000252139"/>
    </source>
</evidence>
<accession>A0A367K0U6</accession>
<name>A0A367K0U6_RHIAZ</name>
<reference evidence="1 2" key="1">
    <citation type="journal article" date="2018" name="G3 (Bethesda)">
        <title>Phylogenetic and Phylogenomic Definition of Rhizopus Species.</title>
        <authorList>
            <person name="Gryganskyi A.P."/>
            <person name="Golan J."/>
            <person name="Dolatabadi S."/>
            <person name="Mondo S."/>
            <person name="Robb S."/>
            <person name="Idnurm A."/>
            <person name="Muszewska A."/>
            <person name="Steczkiewicz K."/>
            <person name="Masonjones S."/>
            <person name="Liao H.L."/>
            <person name="Gajdeczka M.T."/>
            <person name="Anike F."/>
            <person name="Vuek A."/>
            <person name="Anishchenko I.M."/>
            <person name="Voigt K."/>
            <person name="de Hoog G.S."/>
            <person name="Smith M.E."/>
            <person name="Heitman J."/>
            <person name="Vilgalys R."/>
            <person name="Stajich J.E."/>
        </authorList>
    </citation>
    <scope>NUCLEOTIDE SEQUENCE [LARGE SCALE GENOMIC DNA]</scope>
    <source>
        <strain evidence="1 2">CBS 357.93</strain>
    </source>
</reference>
<dbReference type="AlphaFoldDB" id="A0A367K0U6"/>
<gene>
    <name evidence="1" type="ORF">CU097_010331</name>
</gene>
<dbReference type="EMBL" id="PJQL01000428">
    <property type="protein sequence ID" value="RCH95824.1"/>
    <property type="molecule type" value="Genomic_DNA"/>
</dbReference>
<protein>
    <submittedName>
        <fullName evidence="1">Uncharacterized protein</fullName>
    </submittedName>
</protein>
<comment type="caution">
    <text evidence="1">The sequence shown here is derived from an EMBL/GenBank/DDBJ whole genome shotgun (WGS) entry which is preliminary data.</text>
</comment>
<dbReference type="Proteomes" id="UP000252139">
    <property type="component" value="Unassembled WGS sequence"/>
</dbReference>